<proteinExistence type="predicted"/>
<dbReference type="GO" id="GO:0005886">
    <property type="term" value="C:plasma membrane"/>
    <property type="evidence" value="ECO:0007669"/>
    <property type="project" value="TreeGrafter"/>
</dbReference>
<dbReference type="FunFam" id="3.40.50.300:FF:000032">
    <property type="entry name" value="Export ABC transporter ATP-binding protein"/>
    <property type="match status" value="1"/>
</dbReference>
<evidence type="ECO:0000256" key="1">
    <source>
        <dbReference type="ARBA" id="ARBA00022448"/>
    </source>
</evidence>
<dbReference type="Gene3D" id="3.40.50.300">
    <property type="entry name" value="P-loop containing nucleotide triphosphate hydrolases"/>
    <property type="match status" value="1"/>
</dbReference>
<gene>
    <name evidence="5" type="ORF">AUJ44_01455</name>
</gene>
<dbReference type="STRING" id="1805282.AUJ44_01455"/>
<dbReference type="InterPro" id="IPR015854">
    <property type="entry name" value="ABC_transpr_LolD-like"/>
</dbReference>
<feature type="domain" description="ABC transporter" evidence="4">
    <location>
        <begin position="5"/>
        <end position="246"/>
    </location>
</feature>
<evidence type="ECO:0000313" key="6">
    <source>
        <dbReference type="Proteomes" id="UP000183206"/>
    </source>
</evidence>
<evidence type="ECO:0000259" key="4">
    <source>
        <dbReference type="PROSITE" id="PS50893"/>
    </source>
</evidence>
<dbReference type="GO" id="GO:0005524">
    <property type="term" value="F:ATP binding"/>
    <property type="evidence" value="ECO:0007669"/>
    <property type="project" value="UniProtKB-KW"/>
</dbReference>
<dbReference type="EMBL" id="MNVO01000025">
    <property type="protein sequence ID" value="OIO32860.1"/>
    <property type="molecule type" value="Genomic_DNA"/>
</dbReference>
<reference evidence="5 6" key="1">
    <citation type="journal article" date="2016" name="Environ. Microbiol.">
        <title>Genomic resolution of a cold subsurface aquifer community provides metabolic insights for novel microbes adapted to high CO concentrations.</title>
        <authorList>
            <person name="Probst A.J."/>
            <person name="Castelle C.J."/>
            <person name="Singh A."/>
            <person name="Brown C.T."/>
            <person name="Anantharaman K."/>
            <person name="Sharon I."/>
            <person name="Hug L.A."/>
            <person name="Burstein D."/>
            <person name="Emerson J.B."/>
            <person name="Thomas B.C."/>
            <person name="Banfield J.F."/>
        </authorList>
    </citation>
    <scope>NUCLEOTIDE SEQUENCE [LARGE SCALE GENOMIC DNA]</scope>
    <source>
        <strain evidence="5">CG1_02_47_685</strain>
    </source>
</reference>
<dbReference type="PROSITE" id="PS00211">
    <property type="entry name" value="ABC_TRANSPORTER_1"/>
    <property type="match status" value="1"/>
</dbReference>
<dbReference type="PROSITE" id="PS50893">
    <property type="entry name" value="ABC_TRANSPORTER_2"/>
    <property type="match status" value="1"/>
</dbReference>
<dbReference type="PANTHER" id="PTHR24220">
    <property type="entry name" value="IMPORT ATP-BINDING PROTEIN"/>
    <property type="match status" value="1"/>
</dbReference>
<dbReference type="AlphaFoldDB" id="A0A1J4V6T4"/>
<organism evidence="5 6">
    <name type="scientific">Candidatus Nomurabacteria bacterium CG1_02_47_685</name>
    <dbReference type="NCBI Taxonomy" id="1805282"/>
    <lineage>
        <taxon>Bacteria</taxon>
        <taxon>Candidatus Nomuraibacteriota</taxon>
    </lineage>
</organism>
<dbReference type="Pfam" id="PF00005">
    <property type="entry name" value="ABC_tran"/>
    <property type="match status" value="1"/>
</dbReference>
<name>A0A1J4V6T4_9BACT</name>
<dbReference type="SUPFAM" id="SSF52540">
    <property type="entry name" value="P-loop containing nucleoside triphosphate hydrolases"/>
    <property type="match status" value="1"/>
</dbReference>
<protein>
    <recommendedName>
        <fullName evidence="4">ABC transporter domain-containing protein</fullName>
    </recommendedName>
</protein>
<evidence type="ECO:0000313" key="5">
    <source>
        <dbReference type="EMBL" id="OIO32860.1"/>
    </source>
</evidence>
<evidence type="ECO:0000256" key="2">
    <source>
        <dbReference type="ARBA" id="ARBA00022741"/>
    </source>
</evidence>
<dbReference type="InterPro" id="IPR017871">
    <property type="entry name" value="ABC_transporter-like_CS"/>
</dbReference>
<dbReference type="InterPro" id="IPR017911">
    <property type="entry name" value="MacB-like_ATP-bd"/>
</dbReference>
<dbReference type="InterPro" id="IPR003593">
    <property type="entry name" value="AAA+_ATPase"/>
</dbReference>
<keyword evidence="1" id="KW-0813">Transport</keyword>
<dbReference type="GO" id="GO:0016887">
    <property type="term" value="F:ATP hydrolysis activity"/>
    <property type="evidence" value="ECO:0007669"/>
    <property type="project" value="InterPro"/>
</dbReference>
<dbReference type="InterPro" id="IPR003439">
    <property type="entry name" value="ABC_transporter-like_ATP-bd"/>
</dbReference>
<evidence type="ECO:0000256" key="3">
    <source>
        <dbReference type="ARBA" id="ARBA00022840"/>
    </source>
</evidence>
<dbReference type="SMART" id="SM00382">
    <property type="entry name" value="AAA"/>
    <property type="match status" value="1"/>
</dbReference>
<dbReference type="GO" id="GO:0022857">
    <property type="term" value="F:transmembrane transporter activity"/>
    <property type="evidence" value="ECO:0007669"/>
    <property type="project" value="TreeGrafter"/>
</dbReference>
<accession>A0A1J4V6T4</accession>
<comment type="caution">
    <text evidence="5">The sequence shown here is derived from an EMBL/GenBank/DDBJ whole genome shotgun (WGS) entry which is preliminary data.</text>
</comment>
<keyword evidence="3" id="KW-0067">ATP-binding</keyword>
<sequence>MEPIIKVNNLRVVYHKGTTAESVALKGVSIDVNSKEFAIIFGPSGCGKSTLLYAMTGIERNVDSGDIFVKNKNVVKLSAEEQLLLHRKDIGMIFQAYNLIPTLNVIDNVALPLIADGVKRAERKSKAMLLLSRFGISQFAERFPQNLSGGQQQRVAIARALIGDPDIILADEPTGNLDSQSAKVVMETLFNLNEEGNKTIVLVTHDPSYLEYAHKVFHIADGCVTKVEMRNNMTVRRELTKNVNLPVDLLQIKRASSVESDDSVADEEVFLIPRR</sequence>
<dbReference type="PANTHER" id="PTHR24220:SF86">
    <property type="entry name" value="ABC TRANSPORTER ABCH.1"/>
    <property type="match status" value="1"/>
</dbReference>
<dbReference type="GO" id="GO:0098796">
    <property type="term" value="C:membrane protein complex"/>
    <property type="evidence" value="ECO:0007669"/>
    <property type="project" value="UniProtKB-ARBA"/>
</dbReference>
<keyword evidence="2" id="KW-0547">Nucleotide-binding</keyword>
<dbReference type="InterPro" id="IPR027417">
    <property type="entry name" value="P-loop_NTPase"/>
</dbReference>
<dbReference type="Proteomes" id="UP000183206">
    <property type="component" value="Unassembled WGS sequence"/>
</dbReference>
<dbReference type="CDD" id="cd03255">
    <property type="entry name" value="ABC_MJ0796_LolCDE_FtsE"/>
    <property type="match status" value="1"/>
</dbReference>